<keyword evidence="4" id="KW-1185">Reference proteome</keyword>
<evidence type="ECO:0000256" key="1">
    <source>
        <dbReference type="SAM" id="SignalP"/>
    </source>
</evidence>
<organism evidence="3 4">
    <name type="scientific">Paenibacillus spiritus</name>
    <dbReference type="NCBI Taxonomy" id="2496557"/>
    <lineage>
        <taxon>Bacteria</taxon>
        <taxon>Bacillati</taxon>
        <taxon>Bacillota</taxon>
        <taxon>Bacilli</taxon>
        <taxon>Bacillales</taxon>
        <taxon>Paenibacillaceae</taxon>
        <taxon>Paenibacillus</taxon>
    </lineage>
</organism>
<dbReference type="Gene3D" id="2.120.10.30">
    <property type="entry name" value="TolB, C-terminal domain"/>
    <property type="match status" value="1"/>
</dbReference>
<proteinExistence type="predicted"/>
<dbReference type="Pfam" id="PF16472">
    <property type="entry name" value="DUF5050"/>
    <property type="match status" value="1"/>
</dbReference>
<keyword evidence="1" id="KW-0732">Signal</keyword>
<dbReference type="OrthoDB" id="1889751at2"/>
<protein>
    <submittedName>
        <fullName evidence="3">DUF5050 domain-containing protein</fullName>
    </submittedName>
</protein>
<dbReference type="InterPro" id="IPR053369">
    <property type="entry name" value="SrfA-induced_signal"/>
</dbReference>
<dbReference type="RefSeq" id="WP_150459784.1">
    <property type="nucleotide sequence ID" value="NZ_VYKK01000035.1"/>
</dbReference>
<accession>A0A5J5FTT0</accession>
<dbReference type="PANTHER" id="PTHR32256">
    <property type="match status" value="1"/>
</dbReference>
<dbReference type="SUPFAM" id="SSF69304">
    <property type="entry name" value="Tricorn protease N-terminal domain"/>
    <property type="match status" value="1"/>
</dbReference>
<dbReference type="AlphaFoldDB" id="A0A5J5FTT0"/>
<comment type="caution">
    <text evidence="3">The sequence shown here is derived from an EMBL/GenBank/DDBJ whole genome shotgun (WGS) entry which is preliminary data.</text>
</comment>
<dbReference type="Proteomes" id="UP000367750">
    <property type="component" value="Unassembled WGS sequence"/>
</dbReference>
<sequence length="273" mass="30849">MKKLFLTLSVATLLSGCNAGANEDWIYETTGAGVVKYDTVGSNYTYISPVEAKEVIVNKNWLYYISEENGMIKKTELNKDQEIKIDTKLYTYISKKDNKQYSLIQRPMKEEALPTDEIIVLGQESESLAISGDTLFFSNVEEGGSIYKVKTDGSELTEILDDVAEDIVVSGDWVYYSNDKSLRSIYKVRTDGSDKGLLMDDYASWFDVGGNWIYYKTGDTIYKIKDDGSSKTEVIEDDNTINEPHLFGNWIYYLSSEGYFKVKTDGSGKEKLS</sequence>
<dbReference type="InterPro" id="IPR032485">
    <property type="entry name" value="LRP1-like_beta_prop"/>
</dbReference>
<feature type="signal peptide" evidence="1">
    <location>
        <begin position="1"/>
        <end position="21"/>
    </location>
</feature>
<name>A0A5J5FTT0_9BACL</name>
<feature type="chain" id="PRO_5023870725" evidence="1">
    <location>
        <begin position="22"/>
        <end position="273"/>
    </location>
</feature>
<dbReference type="InterPro" id="IPR011042">
    <property type="entry name" value="6-blade_b-propeller_TolB-like"/>
</dbReference>
<gene>
    <name evidence="3" type="ORF">F4V43_18675</name>
</gene>
<evidence type="ECO:0000313" key="4">
    <source>
        <dbReference type="Proteomes" id="UP000367750"/>
    </source>
</evidence>
<feature type="domain" description="Prolow-density lipoprotein receptor-related protein 1-like beta-propeller" evidence="2">
    <location>
        <begin position="123"/>
        <end position="272"/>
    </location>
</feature>
<evidence type="ECO:0000259" key="2">
    <source>
        <dbReference type="Pfam" id="PF16472"/>
    </source>
</evidence>
<dbReference type="EMBL" id="VYKK01000035">
    <property type="protein sequence ID" value="KAA8996336.1"/>
    <property type="molecule type" value="Genomic_DNA"/>
</dbReference>
<dbReference type="PANTHER" id="PTHR32256:SF17">
    <property type="entry name" value="EGF-LIKE DOMAIN-CONTAINING PROTEIN"/>
    <property type="match status" value="1"/>
</dbReference>
<dbReference type="PROSITE" id="PS51257">
    <property type="entry name" value="PROKAR_LIPOPROTEIN"/>
    <property type="match status" value="1"/>
</dbReference>
<reference evidence="3 4" key="1">
    <citation type="submission" date="2019-09" db="EMBL/GenBank/DDBJ databases">
        <title>Bacillus ochoae sp. nov., Paenibacillus whitsoniae sp. nov., Paenibacillus spiritus sp. nov. Isolated from the Mars Exploration Rover during spacecraft assembly.</title>
        <authorList>
            <person name="Seuylemezian A."/>
            <person name="Vaishampayan P."/>
        </authorList>
    </citation>
    <scope>NUCLEOTIDE SEQUENCE [LARGE SCALE GENOMIC DNA]</scope>
    <source>
        <strain evidence="3 4">MER_111</strain>
    </source>
</reference>
<evidence type="ECO:0000313" key="3">
    <source>
        <dbReference type="EMBL" id="KAA8996336.1"/>
    </source>
</evidence>